<feature type="domain" description="Ribonuclease H1 N-terminal" evidence="2">
    <location>
        <begin position="169"/>
        <end position="210"/>
    </location>
</feature>
<feature type="compositionally biased region" description="Basic and acidic residues" evidence="1">
    <location>
        <begin position="328"/>
        <end position="350"/>
    </location>
</feature>
<proteinExistence type="predicted"/>
<evidence type="ECO:0000313" key="4">
    <source>
        <dbReference type="Proteomes" id="UP001222325"/>
    </source>
</evidence>
<organism evidence="3 4">
    <name type="scientific">Mycena belliarum</name>
    <dbReference type="NCBI Taxonomy" id="1033014"/>
    <lineage>
        <taxon>Eukaryota</taxon>
        <taxon>Fungi</taxon>
        <taxon>Dikarya</taxon>
        <taxon>Basidiomycota</taxon>
        <taxon>Agaricomycotina</taxon>
        <taxon>Agaricomycetes</taxon>
        <taxon>Agaricomycetidae</taxon>
        <taxon>Agaricales</taxon>
        <taxon>Marasmiineae</taxon>
        <taxon>Mycenaceae</taxon>
        <taxon>Mycena</taxon>
    </lineage>
</organism>
<evidence type="ECO:0000259" key="2">
    <source>
        <dbReference type="Pfam" id="PF01693"/>
    </source>
</evidence>
<evidence type="ECO:0000256" key="1">
    <source>
        <dbReference type="SAM" id="MobiDB-lite"/>
    </source>
</evidence>
<dbReference type="InterPro" id="IPR009027">
    <property type="entry name" value="Ribosomal_bL9/RNase_H1_N"/>
</dbReference>
<gene>
    <name evidence="3" type="ORF">B0H15DRAFT_951685</name>
</gene>
<reference evidence="3" key="1">
    <citation type="submission" date="2023-03" db="EMBL/GenBank/DDBJ databases">
        <title>Massive genome expansion in bonnet fungi (Mycena s.s.) driven by repeated elements and novel gene families across ecological guilds.</title>
        <authorList>
            <consortium name="Lawrence Berkeley National Laboratory"/>
            <person name="Harder C.B."/>
            <person name="Miyauchi S."/>
            <person name="Viragh M."/>
            <person name="Kuo A."/>
            <person name="Thoen E."/>
            <person name="Andreopoulos B."/>
            <person name="Lu D."/>
            <person name="Skrede I."/>
            <person name="Drula E."/>
            <person name="Henrissat B."/>
            <person name="Morin E."/>
            <person name="Kohler A."/>
            <person name="Barry K."/>
            <person name="LaButti K."/>
            <person name="Morin E."/>
            <person name="Salamov A."/>
            <person name="Lipzen A."/>
            <person name="Mereny Z."/>
            <person name="Hegedus B."/>
            <person name="Baldrian P."/>
            <person name="Stursova M."/>
            <person name="Weitz H."/>
            <person name="Taylor A."/>
            <person name="Grigoriev I.V."/>
            <person name="Nagy L.G."/>
            <person name="Martin F."/>
            <person name="Kauserud H."/>
        </authorList>
    </citation>
    <scope>NUCLEOTIDE SEQUENCE</scope>
    <source>
        <strain evidence="3">CBHHK173m</strain>
    </source>
</reference>
<dbReference type="SUPFAM" id="SSF55658">
    <property type="entry name" value="L9 N-domain-like"/>
    <property type="match status" value="1"/>
</dbReference>
<dbReference type="InterPro" id="IPR011320">
    <property type="entry name" value="RNase_H1_N"/>
</dbReference>
<accession>A0AAD6TYP7</accession>
<dbReference type="InterPro" id="IPR037056">
    <property type="entry name" value="RNase_H1_N_sf"/>
</dbReference>
<protein>
    <recommendedName>
        <fullName evidence="2">Ribonuclease H1 N-terminal domain-containing protein</fullName>
    </recommendedName>
</protein>
<evidence type="ECO:0000313" key="3">
    <source>
        <dbReference type="EMBL" id="KAJ7083932.1"/>
    </source>
</evidence>
<feature type="region of interest" description="Disordered" evidence="1">
    <location>
        <begin position="29"/>
        <end position="127"/>
    </location>
</feature>
<feature type="region of interest" description="Disordered" evidence="1">
    <location>
        <begin position="328"/>
        <end position="363"/>
    </location>
</feature>
<dbReference type="Gene3D" id="3.40.970.10">
    <property type="entry name" value="Ribonuclease H1, N-terminal domain"/>
    <property type="match status" value="1"/>
</dbReference>
<comment type="caution">
    <text evidence="3">The sequence shown here is derived from an EMBL/GenBank/DDBJ whole genome shotgun (WGS) entry which is preliminary data.</text>
</comment>
<dbReference type="EMBL" id="JARJCN010000039">
    <property type="protein sequence ID" value="KAJ7083932.1"/>
    <property type="molecule type" value="Genomic_DNA"/>
</dbReference>
<dbReference type="AlphaFoldDB" id="A0AAD6TYP7"/>
<dbReference type="Pfam" id="PF01693">
    <property type="entry name" value="Cauli_VI"/>
    <property type="match status" value="1"/>
</dbReference>
<keyword evidence="4" id="KW-1185">Reference proteome</keyword>
<dbReference type="Proteomes" id="UP001222325">
    <property type="component" value="Unassembled WGS sequence"/>
</dbReference>
<name>A0AAD6TYP7_9AGAR</name>
<feature type="compositionally biased region" description="Polar residues" evidence="1">
    <location>
        <begin position="115"/>
        <end position="127"/>
    </location>
</feature>
<sequence length="363" mass="40686">MTTLDDFSEDEDPAFLTLLSTLSAFDLQDHHPARTPSPPTALPRPLDTPCSHPPGYAVTAPQTIPCGRRPTRTPSPAPPAPVALRSQRTLSSRPPAYTASPSSAVPFSRNHDRTSMGSTPSVYRVSSPTQRGYTTEWAVAASVTQGVPNSSVRAVHRSSPHKRQGRKAAYVVFRGLRCGVYYSWAETKPLVWRVPNCIFRGYATALEARAAFAYAQARSWTCSYDATAPPLTIPAFPRPDLSSDLENPLNGTEDLDDRWKRAELKEKPVEEQQRAVEQAKGYQAKYRAKNRRDLRIWEALRRLKIYEERYGPAACKEYNQARYERKLRARERQNTKRRALEAYHPSHDDGNTDDGDCDLGATV</sequence>